<keyword evidence="2" id="KW-1133">Transmembrane helix</keyword>
<accession>A0A1G7IJT7</accession>
<dbReference type="EMBL" id="FNBG01000006">
    <property type="protein sequence ID" value="SDF13030.1"/>
    <property type="molecule type" value="Genomic_DNA"/>
</dbReference>
<dbReference type="GO" id="GO:0004175">
    <property type="term" value="F:endopeptidase activity"/>
    <property type="evidence" value="ECO:0007669"/>
    <property type="project" value="UniProtKB-ARBA"/>
</dbReference>
<dbReference type="OrthoDB" id="2675631at2"/>
<keyword evidence="5" id="KW-1185">Reference proteome</keyword>
<name>A0A1G7IJT7_9BACL</name>
<keyword evidence="4" id="KW-0378">Hydrolase</keyword>
<dbReference type="InterPro" id="IPR003675">
    <property type="entry name" value="Rce1/LyrA-like_dom"/>
</dbReference>
<dbReference type="Pfam" id="PF02517">
    <property type="entry name" value="Rce1-like"/>
    <property type="match status" value="1"/>
</dbReference>
<evidence type="ECO:0000313" key="4">
    <source>
        <dbReference type="EMBL" id="SDF13030.1"/>
    </source>
</evidence>
<evidence type="ECO:0000256" key="1">
    <source>
        <dbReference type="SAM" id="MobiDB-lite"/>
    </source>
</evidence>
<feature type="transmembrane region" description="Helical" evidence="2">
    <location>
        <begin position="322"/>
        <end position="344"/>
    </location>
</feature>
<dbReference type="AlphaFoldDB" id="A0A1G7IJT7"/>
<dbReference type="Proteomes" id="UP000198972">
    <property type="component" value="Unassembled WGS sequence"/>
</dbReference>
<feature type="transmembrane region" description="Helical" evidence="2">
    <location>
        <begin position="258"/>
        <end position="279"/>
    </location>
</feature>
<keyword evidence="2" id="KW-0472">Membrane</keyword>
<proteinExistence type="predicted"/>
<feature type="transmembrane region" description="Helical" evidence="2">
    <location>
        <begin position="416"/>
        <end position="439"/>
    </location>
</feature>
<keyword evidence="4" id="KW-0645">Protease</keyword>
<dbReference type="GO" id="GO:0080120">
    <property type="term" value="P:CAAX-box protein maturation"/>
    <property type="evidence" value="ECO:0007669"/>
    <property type="project" value="UniProtKB-ARBA"/>
</dbReference>
<reference evidence="4 5" key="1">
    <citation type="submission" date="2016-10" db="EMBL/GenBank/DDBJ databases">
        <authorList>
            <person name="de Groot N.N."/>
        </authorList>
    </citation>
    <scope>NUCLEOTIDE SEQUENCE [LARGE SCALE GENOMIC DNA]</scope>
    <source>
        <strain evidence="4 5">DSM 28129</strain>
    </source>
</reference>
<sequence length="578" mass="64855">MQSETKPYSRKFKSSTLWLLAGISVVLFFLFQFIFPAASDNQQLEQSFKIITKEQAKESAIKFVKSELKLNGNFEDALVTYETRSDIYGYLSKEDLLGKYTSSYDKQFPLDVFRVRFNNPDDVLSALTVDIHMSTGQAVGFEKIVSSSKANKKMMLDLGAESLATLRTWEGDLSLDDKVALSAPYLKMFGFDSNQLKPLTKDQELGLTYQVSGYSAGEAKAQLLFHFEYGSVSSVESYFSPPVAHTKYVEKQTVLANWLTFAGYALLTLVLGILAIVYSSLTRAHTSFKRGIFLSSIYFVLSILGTVNMLPILQKDMNSGMLLFGLIIQIIFTLFMAASVYFSLVGGDGLLRKKGIILWSRSKEPGYGRHVLDSVWDGYAWALILLGVQAIIFFILEKTIHTWSTTDATQSPYNMLYPVLFPLLAWVAGIGEEAVYRLFGIPMLKKMFRSTFVASVITTLIWALGHTLYPIYPVISRPIELLFIGLIFSFIFLRYGFVTVVFAHVIFDSILMALSLMFMGGVLNIAAGLFYIALPAIVAYVIYLFNPPSKERHQDGSAPPYEDKQEEPFITTPHPEGH</sequence>
<organism evidence="4 5">
    <name type="scientific">Fontibacillus panacisegetis</name>
    <dbReference type="NCBI Taxonomy" id="670482"/>
    <lineage>
        <taxon>Bacteria</taxon>
        <taxon>Bacillati</taxon>
        <taxon>Bacillota</taxon>
        <taxon>Bacilli</taxon>
        <taxon>Bacillales</taxon>
        <taxon>Paenibacillaceae</taxon>
        <taxon>Fontibacillus</taxon>
    </lineage>
</organism>
<feature type="compositionally biased region" description="Basic and acidic residues" evidence="1">
    <location>
        <begin position="552"/>
        <end position="567"/>
    </location>
</feature>
<feature type="domain" description="CAAX prenyl protease 2/Lysostaphin resistance protein A-like" evidence="3">
    <location>
        <begin position="418"/>
        <end position="509"/>
    </location>
</feature>
<feature type="transmembrane region" description="Helical" evidence="2">
    <location>
        <begin position="291"/>
        <end position="310"/>
    </location>
</feature>
<gene>
    <name evidence="4" type="ORF">SAMN04488542_10636</name>
</gene>
<dbReference type="RefSeq" id="WP_091227978.1">
    <property type="nucleotide sequence ID" value="NZ_FNBG01000006.1"/>
</dbReference>
<feature type="region of interest" description="Disordered" evidence="1">
    <location>
        <begin position="552"/>
        <end position="578"/>
    </location>
</feature>
<feature type="transmembrane region" description="Helical" evidence="2">
    <location>
        <begin position="525"/>
        <end position="545"/>
    </location>
</feature>
<evidence type="ECO:0000259" key="3">
    <source>
        <dbReference type="Pfam" id="PF02517"/>
    </source>
</evidence>
<evidence type="ECO:0000256" key="2">
    <source>
        <dbReference type="SAM" id="Phobius"/>
    </source>
</evidence>
<keyword evidence="2" id="KW-0812">Transmembrane</keyword>
<feature type="transmembrane region" description="Helical" evidence="2">
    <location>
        <begin position="378"/>
        <end position="396"/>
    </location>
</feature>
<evidence type="ECO:0000313" key="5">
    <source>
        <dbReference type="Proteomes" id="UP000198972"/>
    </source>
</evidence>
<protein>
    <submittedName>
        <fullName evidence="4">Membrane protease YdiL, CAAX protease family</fullName>
    </submittedName>
</protein>
<feature type="transmembrane region" description="Helical" evidence="2">
    <location>
        <begin position="451"/>
        <end position="469"/>
    </location>
</feature>
<dbReference type="GO" id="GO:0006508">
    <property type="term" value="P:proteolysis"/>
    <property type="evidence" value="ECO:0007669"/>
    <property type="project" value="UniProtKB-KW"/>
</dbReference>